<name>A0A9D8L2X4_9GAMM</name>
<protein>
    <submittedName>
        <fullName evidence="2">Penicillin-binding protein 2</fullName>
    </submittedName>
</protein>
<dbReference type="GO" id="GO:0008658">
    <property type="term" value="F:penicillin binding"/>
    <property type="evidence" value="ECO:0007669"/>
    <property type="project" value="InterPro"/>
</dbReference>
<proteinExistence type="predicted"/>
<feature type="non-terminal residue" evidence="2">
    <location>
        <position position="1"/>
    </location>
</feature>
<organism evidence="2 3">
    <name type="scientific">Stenotrophomonas nitritireducens</name>
    <dbReference type="NCBI Taxonomy" id="83617"/>
    <lineage>
        <taxon>Bacteria</taxon>
        <taxon>Pseudomonadati</taxon>
        <taxon>Pseudomonadota</taxon>
        <taxon>Gammaproteobacteria</taxon>
        <taxon>Lysobacterales</taxon>
        <taxon>Lysobacteraceae</taxon>
        <taxon>Stenotrophomonas</taxon>
    </lineage>
</organism>
<reference evidence="2" key="1">
    <citation type="submission" date="2021-02" db="EMBL/GenBank/DDBJ databases">
        <title>Thiocyanate and organic carbon inputs drive convergent selection for specific autotrophic Afipia and Thiobacillus strains within complex microbiomes.</title>
        <authorList>
            <person name="Huddy R.J."/>
            <person name="Sachdeva R."/>
            <person name="Kadzinga F."/>
            <person name="Kantor R.S."/>
            <person name="Harrison S.T.L."/>
            <person name="Banfield J.F."/>
        </authorList>
    </citation>
    <scope>NUCLEOTIDE SEQUENCE</scope>
    <source>
        <strain evidence="2">SCN18_10_11_15_R1_P_69_7</strain>
    </source>
</reference>
<feature type="domain" description="Penicillin-binding protein transpeptidase" evidence="1">
    <location>
        <begin position="2"/>
        <end position="52"/>
    </location>
</feature>
<dbReference type="AlphaFoldDB" id="A0A9D8L2X4"/>
<dbReference type="EMBL" id="JAFKMG010001069">
    <property type="protein sequence ID" value="MBN8800031.1"/>
    <property type="molecule type" value="Genomic_DNA"/>
</dbReference>
<evidence type="ECO:0000259" key="1">
    <source>
        <dbReference type="Pfam" id="PF00905"/>
    </source>
</evidence>
<dbReference type="SUPFAM" id="SSF56601">
    <property type="entry name" value="beta-lactamase/transpeptidase-like"/>
    <property type="match status" value="1"/>
</dbReference>
<dbReference type="Pfam" id="PF00905">
    <property type="entry name" value="Transpeptidase"/>
    <property type="match status" value="1"/>
</dbReference>
<dbReference type="Proteomes" id="UP000664815">
    <property type="component" value="Unassembled WGS sequence"/>
</dbReference>
<dbReference type="Gene3D" id="3.30.450.330">
    <property type="match status" value="1"/>
</dbReference>
<evidence type="ECO:0000313" key="2">
    <source>
        <dbReference type="EMBL" id="MBN8800031.1"/>
    </source>
</evidence>
<dbReference type="InterPro" id="IPR012338">
    <property type="entry name" value="Beta-lactam/transpept-like"/>
</dbReference>
<evidence type="ECO:0000313" key="3">
    <source>
        <dbReference type="Proteomes" id="UP000664815"/>
    </source>
</evidence>
<accession>A0A9D8L2X4</accession>
<gene>
    <name evidence="2" type="ORF">J0H45_11885</name>
</gene>
<dbReference type="InterPro" id="IPR001460">
    <property type="entry name" value="PCN-bd_Tpept"/>
</dbReference>
<comment type="caution">
    <text evidence="2">The sequence shown here is derived from an EMBL/GenBank/DDBJ whole genome shotgun (WGS) entry which is preliminary data.</text>
</comment>
<sequence>NGYERGHYNLLFAGVVPATNPRFAAVIVVNDPRGALQYGGLVSAPVFHHVMEGTLRLMDVPPDDIQSWLAAQAAGKVGGNPVHNPAVLPVPQDPAEPNIDAEFNAAIPTATAPQPATPEVRQ</sequence>